<keyword evidence="3" id="KW-1185">Reference proteome</keyword>
<dbReference type="PANTHER" id="PTHR33472">
    <property type="entry name" value="OS01G0106600 PROTEIN"/>
    <property type="match status" value="1"/>
</dbReference>
<name>A0AAD4LTF8_9AGAM</name>
<evidence type="ECO:0000313" key="2">
    <source>
        <dbReference type="EMBL" id="KAH9001650.1"/>
    </source>
</evidence>
<gene>
    <name evidence="2" type="ORF">EDB92DRAFT_1812377</name>
</gene>
<dbReference type="PANTHER" id="PTHR33472:SF28">
    <property type="entry name" value="BROMO AND FHA DOMAIN-CONTAINING PROTEIN DDB_G0267958"/>
    <property type="match status" value="1"/>
</dbReference>
<sequence>MAPKEPAQAIPSPAPPTTISATPAGAAASQGTPGSSNVPTPSPPAPVKGKEAQAVAPNPAPGDRPAPASPLARVDDPASFPPLPAPSVPAAGPSGNATGTGSRTADKNDGFLSVGRRGPSYNIVSAKAIQQQTASLASAKATAAAQNRTPQGRPKPSNPQSRNVTKVVVIRHGGLEDLEAEKALRDTPPGNIIHQVRCDIERSTSNPIKLLGGTWTKEVAKTGNFAYTITGKVSMDRILTFSNHLLAPFPGGTLVPTEGWCWAHLREDVTKMNSATGTVIFVYIDPTGKITQEAIAGGISMFSFGIKFVFAGDSPRLKQCGRCFEVGHNTGAATCKWLTRSRCFKCGKNYYGDEHDFFCQVQQKESGKCDCKPTCIACGKAGHHARTWRGCLASGDFPSPRQAKKLESTTVTAPPASAPAPPPRSILRRPTELDTPSPPEPSLFDPAMPAAEMTASSLPAEAVTPAPKPKPRPKARIVTPASDTAKPGKTSTERAAKRPRPASPSSVQGPLAPALTKVRGDTSPSKELPWPRSMPNLPCFMQEEIKSQHITTTVDGVWYDCPIADLAPAFHTLRNMEIAFLLRVIMDDEWERLVEEHAPVLCAPPRSAVEIDTVLDLLYNALNKACDATTKRKGHNKARAERWWNAECAAAAQDVRDAVTEVACSAAARSLKTAIRAAKREWADQHISATNVWEVAAWRHGRSVTQIPALKDADGDLQFDHAQMAGIFGGRFFAKDRGDISDALPGTPLPDHAAPMTL</sequence>
<feature type="compositionally biased region" description="Low complexity" evidence="1">
    <location>
        <begin position="1"/>
        <end position="36"/>
    </location>
</feature>
<protein>
    <submittedName>
        <fullName evidence="2">Uncharacterized protein</fullName>
    </submittedName>
</protein>
<evidence type="ECO:0000256" key="1">
    <source>
        <dbReference type="SAM" id="MobiDB-lite"/>
    </source>
</evidence>
<feature type="region of interest" description="Disordered" evidence="1">
    <location>
        <begin position="139"/>
        <end position="164"/>
    </location>
</feature>
<dbReference type="AlphaFoldDB" id="A0AAD4LTF8"/>
<feature type="compositionally biased region" description="Pro residues" evidence="1">
    <location>
        <begin position="58"/>
        <end position="68"/>
    </location>
</feature>
<dbReference type="Proteomes" id="UP001201163">
    <property type="component" value="Unassembled WGS sequence"/>
</dbReference>
<feature type="region of interest" description="Disordered" evidence="1">
    <location>
        <begin position="1"/>
        <end position="113"/>
    </location>
</feature>
<comment type="caution">
    <text evidence="2">The sequence shown here is derived from an EMBL/GenBank/DDBJ whole genome shotgun (WGS) entry which is preliminary data.</text>
</comment>
<evidence type="ECO:0000313" key="3">
    <source>
        <dbReference type="Proteomes" id="UP001201163"/>
    </source>
</evidence>
<accession>A0AAD4LTF8</accession>
<dbReference type="EMBL" id="JAKELL010000001">
    <property type="protein sequence ID" value="KAH9001650.1"/>
    <property type="molecule type" value="Genomic_DNA"/>
</dbReference>
<organism evidence="2 3">
    <name type="scientific">Lactarius akahatsu</name>
    <dbReference type="NCBI Taxonomy" id="416441"/>
    <lineage>
        <taxon>Eukaryota</taxon>
        <taxon>Fungi</taxon>
        <taxon>Dikarya</taxon>
        <taxon>Basidiomycota</taxon>
        <taxon>Agaricomycotina</taxon>
        <taxon>Agaricomycetes</taxon>
        <taxon>Russulales</taxon>
        <taxon>Russulaceae</taxon>
        <taxon>Lactarius</taxon>
    </lineage>
</organism>
<feature type="region of interest" description="Disordered" evidence="1">
    <location>
        <begin position="402"/>
        <end position="531"/>
    </location>
</feature>
<proteinExistence type="predicted"/>
<reference evidence="2" key="1">
    <citation type="submission" date="2022-01" db="EMBL/GenBank/DDBJ databases">
        <title>Comparative genomics reveals a dynamic genome evolution in the ectomycorrhizal milk-cap (Lactarius) mushrooms.</title>
        <authorList>
            <consortium name="DOE Joint Genome Institute"/>
            <person name="Lebreton A."/>
            <person name="Tang N."/>
            <person name="Kuo A."/>
            <person name="LaButti K."/>
            <person name="Drula E."/>
            <person name="Barry K."/>
            <person name="Clum A."/>
            <person name="Lipzen A."/>
            <person name="Mousain D."/>
            <person name="Ng V."/>
            <person name="Wang R."/>
            <person name="Wang X."/>
            <person name="Dai Y."/>
            <person name="Henrissat B."/>
            <person name="Grigoriev I.V."/>
            <person name="Guerin-Laguette A."/>
            <person name="Yu F."/>
            <person name="Martin F.M."/>
        </authorList>
    </citation>
    <scope>NUCLEOTIDE SEQUENCE</scope>
    <source>
        <strain evidence="2">QP</strain>
    </source>
</reference>